<organism evidence="12 13">
    <name type="scientific">Labrus bergylta</name>
    <name type="common">ballan wrasse</name>
    <dbReference type="NCBI Taxonomy" id="56723"/>
    <lineage>
        <taxon>Eukaryota</taxon>
        <taxon>Metazoa</taxon>
        <taxon>Chordata</taxon>
        <taxon>Craniata</taxon>
        <taxon>Vertebrata</taxon>
        <taxon>Euteleostomi</taxon>
        <taxon>Actinopterygii</taxon>
        <taxon>Neopterygii</taxon>
        <taxon>Teleostei</taxon>
        <taxon>Neoteleostei</taxon>
        <taxon>Acanthomorphata</taxon>
        <taxon>Eupercaria</taxon>
        <taxon>Labriformes</taxon>
        <taxon>Labridae</taxon>
        <taxon>Labrus</taxon>
    </lineage>
</organism>
<keyword evidence="2" id="KW-0812">Transmembrane</keyword>
<dbReference type="InParanoid" id="A0A3Q3E7J4"/>
<dbReference type="GO" id="GO:0005886">
    <property type="term" value="C:plasma membrane"/>
    <property type="evidence" value="ECO:0007669"/>
    <property type="project" value="TreeGrafter"/>
</dbReference>
<dbReference type="PROSITE" id="PS50268">
    <property type="entry name" value="CADHERIN_2"/>
    <property type="match status" value="2"/>
</dbReference>
<dbReference type="Pfam" id="PF00028">
    <property type="entry name" value="Cadherin"/>
    <property type="match status" value="1"/>
</dbReference>
<dbReference type="AlphaFoldDB" id="A0A3Q3E7J4"/>
<comment type="subcellular location">
    <subcellularLocation>
        <location evidence="1">Membrane</location>
        <topology evidence="1">Single-pass membrane protein</topology>
    </subcellularLocation>
</comment>
<dbReference type="GeneTree" id="ENSGT00940000157733"/>
<reference evidence="12" key="2">
    <citation type="submission" date="2025-09" db="UniProtKB">
        <authorList>
            <consortium name="Ensembl"/>
        </authorList>
    </citation>
    <scope>IDENTIFICATION</scope>
</reference>
<evidence type="ECO:0000256" key="6">
    <source>
        <dbReference type="ARBA" id="ARBA00022989"/>
    </source>
</evidence>
<dbReference type="CDD" id="cd11304">
    <property type="entry name" value="Cadherin_repeat"/>
    <property type="match status" value="2"/>
</dbReference>
<dbReference type="InterPro" id="IPR050174">
    <property type="entry name" value="Protocadherin/Cadherin-CA"/>
</dbReference>
<evidence type="ECO:0000256" key="1">
    <source>
        <dbReference type="ARBA" id="ARBA00004167"/>
    </source>
</evidence>
<sequence length="226" mass="24713">MALGRLFLCLVTMCFFADKGSPPQFSSAKLVHVTSTQFKVGPPVFERAVYRVNLSEFAPLHTPVTMVTNKFTINPDTGLISTTGPINADSASRFELDVITSDKKAATKVIVDVIDVNNNGPEFEQTSYKASVDENNTPVGTEIIQVDSTDKDQGRNGVVRYSILGGTNHFAINEETGVVTVTKPLDRELHPIYVLKIASRDQAVNEPQLLLCVCDCFCGRAWVSDL</sequence>
<keyword evidence="8" id="KW-0325">Glycoprotein</keyword>
<feature type="domain" description="Cadherin" evidence="11">
    <location>
        <begin position="71"/>
        <end position="123"/>
    </location>
</feature>
<evidence type="ECO:0000259" key="11">
    <source>
        <dbReference type="PROSITE" id="PS50268"/>
    </source>
</evidence>
<keyword evidence="7" id="KW-0472">Membrane</keyword>
<evidence type="ECO:0000313" key="13">
    <source>
        <dbReference type="Proteomes" id="UP000261660"/>
    </source>
</evidence>
<keyword evidence="6" id="KW-1133">Transmembrane helix</keyword>
<dbReference type="SUPFAM" id="SSF49313">
    <property type="entry name" value="Cadherin-like"/>
    <property type="match status" value="2"/>
</dbReference>
<keyword evidence="13" id="KW-1185">Reference proteome</keyword>
<evidence type="ECO:0000256" key="8">
    <source>
        <dbReference type="ARBA" id="ARBA00023180"/>
    </source>
</evidence>
<name>A0A3Q3E7J4_9LABR</name>
<evidence type="ECO:0000256" key="7">
    <source>
        <dbReference type="ARBA" id="ARBA00023136"/>
    </source>
</evidence>
<evidence type="ECO:0000256" key="3">
    <source>
        <dbReference type="ARBA" id="ARBA00022737"/>
    </source>
</evidence>
<dbReference type="Gene3D" id="2.60.40.60">
    <property type="entry name" value="Cadherins"/>
    <property type="match status" value="2"/>
</dbReference>
<keyword evidence="4 9" id="KW-0106">Calcium</keyword>
<keyword evidence="3" id="KW-0677">Repeat</keyword>
<dbReference type="Ensembl" id="ENSLBET00000002091.1">
    <property type="protein sequence ID" value="ENSLBEP00000001971.1"/>
    <property type="gene ID" value="ENSLBEG00000001548.1"/>
</dbReference>
<feature type="chain" id="PRO_5018584226" description="Cadherin domain-containing protein" evidence="10">
    <location>
        <begin position="18"/>
        <end position="226"/>
    </location>
</feature>
<dbReference type="PRINTS" id="PR00205">
    <property type="entry name" value="CADHERIN"/>
</dbReference>
<evidence type="ECO:0000313" key="12">
    <source>
        <dbReference type="Ensembl" id="ENSLBEP00000001971.1"/>
    </source>
</evidence>
<keyword evidence="5" id="KW-0130">Cell adhesion</keyword>
<feature type="domain" description="Cadherin" evidence="11">
    <location>
        <begin position="124"/>
        <end position="216"/>
    </location>
</feature>
<keyword evidence="10" id="KW-0732">Signal</keyword>
<dbReference type="STRING" id="56723.ENSLBEP00000001971"/>
<dbReference type="PANTHER" id="PTHR24028:SF328">
    <property type="entry name" value="CADHERIN-3"/>
    <property type="match status" value="1"/>
</dbReference>
<accession>A0A3Q3E7J4</accession>
<evidence type="ECO:0000256" key="9">
    <source>
        <dbReference type="PROSITE-ProRule" id="PRU00043"/>
    </source>
</evidence>
<evidence type="ECO:0000256" key="5">
    <source>
        <dbReference type="ARBA" id="ARBA00022889"/>
    </source>
</evidence>
<dbReference type="Proteomes" id="UP000261660">
    <property type="component" value="Unplaced"/>
</dbReference>
<dbReference type="InterPro" id="IPR002126">
    <property type="entry name" value="Cadherin-like_dom"/>
</dbReference>
<evidence type="ECO:0000256" key="10">
    <source>
        <dbReference type="SAM" id="SignalP"/>
    </source>
</evidence>
<proteinExistence type="predicted"/>
<evidence type="ECO:0000256" key="4">
    <source>
        <dbReference type="ARBA" id="ARBA00022837"/>
    </source>
</evidence>
<feature type="signal peptide" evidence="10">
    <location>
        <begin position="1"/>
        <end position="17"/>
    </location>
</feature>
<evidence type="ECO:0000256" key="2">
    <source>
        <dbReference type="ARBA" id="ARBA00022692"/>
    </source>
</evidence>
<dbReference type="InterPro" id="IPR015919">
    <property type="entry name" value="Cadherin-like_sf"/>
</dbReference>
<dbReference type="GO" id="GO:0007156">
    <property type="term" value="P:homophilic cell adhesion via plasma membrane adhesion molecules"/>
    <property type="evidence" value="ECO:0007669"/>
    <property type="project" value="InterPro"/>
</dbReference>
<dbReference type="GO" id="GO:0005509">
    <property type="term" value="F:calcium ion binding"/>
    <property type="evidence" value="ECO:0007669"/>
    <property type="project" value="UniProtKB-UniRule"/>
</dbReference>
<dbReference type="SMART" id="SM00112">
    <property type="entry name" value="CA"/>
    <property type="match status" value="2"/>
</dbReference>
<reference evidence="12" key="1">
    <citation type="submission" date="2025-08" db="UniProtKB">
        <authorList>
            <consortium name="Ensembl"/>
        </authorList>
    </citation>
    <scope>IDENTIFICATION</scope>
</reference>
<dbReference type="FunFam" id="2.60.40.60:FF:000035">
    <property type="entry name" value="Protocadherin Fat 3"/>
    <property type="match status" value="1"/>
</dbReference>
<protein>
    <recommendedName>
        <fullName evidence="11">Cadherin domain-containing protein</fullName>
    </recommendedName>
</protein>
<dbReference type="PANTHER" id="PTHR24028">
    <property type="entry name" value="CADHERIN-87A"/>
    <property type="match status" value="1"/>
</dbReference>